<accession>A0ABV3RD74</accession>
<protein>
    <submittedName>
        <fullName evidence="2">GNAT family N-acetyltransferase</fullName>
        <ecNumber evidence="2">2.3.-.-</ecNumber>
    </submittedName>
</protein>
<keyword evidence="3" id="KW-1185">Reference proteome</keyword>
<proteinExistence type="predicted"/>
<feature type="domain" description="N-acetyltransferase" evidence="1">
    <location>
        <begin position="12"/>
        <end position="172"/>
    </location>
</feature>
<dbReference type="InterPro" id="IPR016181">
    <property type="entry name" value="Acyl_CoA_acyltransferase"/>
</dbReference>
<dbReference type="PROSITE" id="PS51186">
    <property type="entry name" value="GNAT"/>
    <property type="match status" value="1"/>
</dbReference>
<dbReference type="EMBL" id="JBFNXR010000047">
    <property type="protein sequence ID" value="MEW9855808.1"/>
    <property type="molecule type" value="Genomic_DNA"/>
</dbReference>
<gene>
    <name evidence="2" type="ORF">ABUH87_11705</name>
</gene>
<organism evidence="2 3">
    <name type="scientific">Novosphingobium rhizovicinum</name>
    <dbReference type="NCBI Taxonomy" id="3228928"/>
    <lineage>
        <taxon>Bacteria</taxon>
        <taxon>Pseudomonadati</taxon>
        <taxon>Pseudomonadota</taxon>
        <taxon>Alphaproteobacteria</taxon>
        <taxon>Sphingomonadales</taxon>
        <taxon>Sphingomonadaceae</taxon>
        <taxon>Novosphingobium</taxon>
    </lineage>
</organism>
<comment type="caution">
    <text evidence="2">The sequence shown here is derived from an EMBL/GenBank/DDBJ whole genome shotgun (WGS) entry which is preliminary data.</text>
</comment>
<keyword evidence="2" id="KW-0012">Acyltransferase</keyword>
<dbReference type="Gene3D" id="3.40.630.30">
    <property type="match status" value="1"/>
</dbReference>
<evidence type="ECO:0000259" key="1">
    <source>
        <dbReference type="PROSITE" id="PS51186"/>
    </source>
</evidence>
<dbReference type="SUPFAM" id="SSF55729">
    <property type="entry name" value="Acyl-CoA N-acyltransferases (Nat)"/>
    <property type="match status" value="1"/>
</dbReference>
<sequence length="187" mass="20526">MNRQPVLEGERLLLRPLAAEDWAALFSVASDREIWARHPSHNRWQEPVFRAFFDEGLASGGALAIIDKASGAIIGSSRFGEPHETLPGAVEIGWSFLARAFWGKGYNAEFKRLMLAHALEHYERVVFQVGAGNVISRRAMANIGAVLLPITGPTYERCGVMVPHVLFEINREGFRSGPLSRAGSASA</sequence>
<dbReference type="InterPro" id="IPR000182">
    <property type="entry name" value="GNAT_dom"/>
</dbReference>
<dbReference type="Proteomes" id="UP001556118">
    <property type="component" value="Unassembled WGS sequence"/>
</dbReference>
<reference evidence="2 3" key="1">
    <citation type="submission" date="2024-06" db="EMBL/GenBank/DDBJ databases">
        <title>Novosphingobium rhizovicinus M1R2S20.</title>
        <authorList>
            <person name="Sun J.-Q."/>
        </authorList>
    </citation>
    <scope>NUCLEOTIDE SEQUENCE [LARGE SCALE GENOMIC DNA]</scope>
    <source>
        <strain evidence="2 3">M1R2S20</strain>
    </source>
</reference>
<dbReference type="PANTHER" id="PTHR43610">
    <property type="entry name" value="BLL6696 PROTEIN"/>
    <property type="match status" value="1"/>
</dbReference>
<dbReference type="PANTHER" id="PTHR43610:SF1">
    <property type="entry name" value="N-ACETYLTRANSFERASE DOMAIN-CONTAINING PROTEIN"/>
    <property type="match status" value="1"/>
</dbReference>
<dbReference type="Pfam" id="PF13302">
    <property type="entry name" value="Acetyltransf_3"/>
    <property type="match status" value="1"/>
</dbReference>
<name>A0ABV3RD74_9SPHN</name>
<dbReference type="RefSeq" id="WP_367773795.1">
    <property type="nucleotide sequence ID" value="NZ_JBFNXR010000047.1"/>
</dbReference>
<dbReference type="GO" id="GO:0016746">
    <property type="term" value="F:acyltransferase activity"/>
    <property type="evidence" value="ECO:0007669"/>
    <property type="project" value="UniProtKB-KW"/>
</dbReference>
<evidence type="ECO:0000313" key="3">
    <source>
        <dbReference type="Proteomes" id="UP001556118"/>
    </source>
</evidence>
<keyword evidence="2" id="KW-0808">Transferase</keyword>
<evidence type="ECO:0000313" key="2">
    <source>
        <dbReference type="EMBL" id="MEW9855808.1"/>
    </source>
</evidence>
<dbReference type="EC" id="2.3.-.-" evidence="2"/>